<dbReference type="GeneID" id="19301147"/>
<organism evidence="1 2">
    <name type="scientific">Gloeophyllum trabeum (strain ATCC 11539 / FP-39264 / Madison 617)</name>
    <name type="common">Brown rot fungus</name>
    <dbReference type="NCBI Taxonomy" id="670483"/>
    <lineage>
        <taxon>Eukaryota</taxon>
        <taxon>Fungi</taxon>
        <taxon>Dikarya</taxon>
        <taxon>Basidiomycota</taxon>
        <taxon>Agaricomycotina</taxon>
        <taxon>Agaricomycetes</taxon>
        <taxon>Gloeophyllales</taxon>
        <taxon>Gloeophyllaceae</taxon>
        <taxon>Gloeophyllum</taxon>
    </lineage>
</organism>
<keyword evidence="2" id="KW-1185">Reference proteome</keyword>
<proteinExistence type="predicted"/>
<evidence type="ECO:0000313" key="2">
    <source>
        <dbReference type="Proteomes" id="UP000030669"/>
    </source>
</evidence>
<accession>S7S125</accession>
<evidence type="ECO:0000313" key="1">
    <source>
        <dbReference type="EMBL" id="EPQ61090.1"/>
    </source>
</evidence>
<dbReference type="KEGG" id="gtr:GLOTRDRAFT_124822"/>
<dbReference type="RefSeq" id="XP_007861345.1">
    <property type="nucleotide sequence ID" value="XM_007863154.1"/>
</dbReference>
<dbReference type="HOGENOM" id="CLU_3050499_0_0_1"/>
<dbReference type="AlphaFoldDB" id="S7S125"/>
<dbReference type="Proteomes" id="UP000030669">
    <property type="component" value="Unassembled WGS sequence"/>
</dbReference>
<gene>
    <name evidence="1" type="ORF">GLOTRDRAFT_124822</name>
</gene>
<reference evidence="1 2" key="1">
    <citation type="journal article" date="2012" name="Science">
        <title>The Paleozoic origin of enzymatic lignin decomposition reconstructed from 31 fungal genomes.</title>
        <authorList>
            <person name="Floudas D."/>
            <person name="Binder M."/>
            <person name="Riley R."/>
            <person name="Barry K."/>
            <person name="Blanchette R.A."/>
            <person name="Henrissat B."/>
            <person name="Martinez A.T."/>
            <person name="Otillar R."/>
            <person name="Spatafora J.W."/>
            <person name="Yadav J.S."/>
            <person name="Aerts A."/>
            <person name="Benoit I."/>
            <person name="Boyd A."/>
            <person name="Carlson A."/>
            <person name="Copeland A."/>
            <person name="Coutinho P.M."/>
            <person name="de Vries R.P."/>
            <person name="Ferreira P."/>
            <person name="Findley K."/>
            <person name="Foster B."/>
            <person name="Gaskell J."/>
            <person name="Glotzer D."/>
            <person name="Gorecki P."/>
            <person name="Heitman J."/>
            <person name="Hesse C."/>
            <person name="Hori C."/>
            <person name="Igarashi K."/>
            <person name="Jurgens J.A."/>
            <person name="Kallen N."/>
            <person name="Kersten P."/>
            <person name="Kohler A."/>
            <person name="Kuees U."/>
            <person name="Kumar T.K.A."/>
            <person name="Kuo A."/>
            <person name="LaButti K."/>
            <person name="Larrondo L.F."/>
            <person name="Lindquist E."/>
            <person name="Ling A."/>
            <person name="Lombard V."/>
            <person name="Lucas S."/>
            <person name="Lundell T."/>
            <person name="Martin R."/>
            <person name="McLaughlin D.J."/>
            <person name="Morgenstern I."/>
            <person name="Morin E."/>
            <person name="Murat C."/>
            <person name="Nagy L.G."/>
            <person name="Nolan M."/>
            <person name="Ohm R.A."/>
            <person name="Patyshakuliyeva A."/>
            <person name="Rokas A."/>
            <person name="Ruiz-Duenas F.J."/>
            <person name="Sabat G."/>
            <person name="Salamov A."/>
            <person name="Samejima M."/>
            <person name="Schmutz J."/>
            <person name="Slot J.C."/>
            <person name="St John F."/>
            <person name="Stenlid J."/>
            <person name="Sun H."/>
            <person name="Sun S."/>
            <person name="Syed K."/>
            <person name="Tsang A."/>
            <person name="Wiebenga A."/>
            <person name="Young D."/>
            <person name="Pisabarro A."/>
            <person name="Eastwood D.C."/>
            <person name="Martin F."/>
            <person name="Cullen D."/>
            <person name="Grigoriev I.V."/>
            <person name="Hibbett D.S."/>
        </authorList>
    </citation>
    <scope>NUCLEOTIDE SEQUENCE [LARGE SCALE GENOMIC DNA]</scope>
    <source>
        <strain evidence="1 2">ATCC 11539</strain>
    </source>
</reference>
<dbReference type="EMBL" id="KB469296">
    <property type="protein sequence ID" value="EPQ61090.1"/>
    <property type="molecule type" value="Genomic_DNA"/>
</dbReference>
<protein>
    <submittedName>
        <fullName evidence="1">Uncharacterized protein</fullName>
    </submittedName>
</protein>
<sequence length="54" mass="5967">MDCKMTLIVLEKTLASAEGKLSWAVCSNYLGRKYLQPDALTGSPRSDMTLAAWM</sequence>
<name>S7S125_GLOTA</name>